<dbReference type="HAMAP" id="MF_00361">
    <property type="entry name" value="NAD_kinase"/>
    <property type="match status" value="1"/>
</dbReference>
<dbReference type="Pfam" id="PF20143">
    <property type="entry name" value="NAD_kinase_C"/>
    <property type="match status" value="1"/>
</dbReference>
<accession>A0A846LU63</accession>
<feature type="binding site" evidence="6">
    <location>
        <begin position="140"/>
        <end position="141"/>
    </location>
    <ligand>
        <name>NAD(+)</name>
        <dbReference type="ChEBI" id="CHEBI:57540"/>
    </ligand>
</feature>
<dbReference type="Proteomes" id="UP000552836">
    <property type="component" value="Unassembled WGS sequence"/>
</dbReference>
<comment type="subcellular location">
    <subcellularLocation>
        <location evidence="6">Cytoplasm</location>
    </subcellularLocation>
</comment>
<dbReference type="InterPro" id="IPR017437">
    <property type="entry name" value="ATP-NAD_kinase_PpnK-typ_C"/>
</dbReference>
<dbReference type="AlphaFoldDB" id="A0A846LU63"/>
<keyword evidence="2 6" id="KW-0418">Kinase</keyword>
<evidence type="ECO:0000313" key="8">
    <source>
        <dbReference type="EMBL" id="GGL80830.1"/>
    </source>
</evidence>
<evidence type="ECO:0000256" key="2">
    <source>
        <dbReference type="ARBA" id="ARBA00022777"/>
    </source>
</evidence>
<evidence type="ECO:0000313" key="10">
    <source>
        <dbReference type="Proteomes" id="UP000552836"/>
    </source>
</evidence>
<keyword evidence="11" id="KW-1185">Reference proteome</keyword>
<dbReference type="Gene3D" id="3.40.50.10330">
    <property type="entry name" value="Probable inorganic polyphosphate/atp-NAD kinase, domain 1"/>
    <property type="match status" value="1"/>
</dbReference>
<comment type="similarity">
    <text evidence="6">Belongs to the NAD kinase family.</text>
</comment>
<dbReference type="GO" id="GO:0005524">
    <property type="term" value="F:ATP binding"/>
    <property type="evidence" value="ECO:0007669"/>
    <property type="project" value="UniProtKB-KW"/>
</dbReference>
<dbReference type="EC" id="2.7.1.23" evidence="6"/>
<dbReference type="PANTHER" id="PTHR20275">
    <property type="entry name" value="NAD KINASE"/>
    <property type="match status" value="1"/>
</dbReference>
<dbReference type="InterPro" id="IPR016064">
    <property type="entry name" value="NAD/diacylglycerol_kinase_sf"/>
</dbReference>
<dbReference type="EMBL" id="JAAMPA010000003">
    <property type="protein sequence ID" value="NIH69882.1"/>
    <property type="molecule type" value="Genomic_DNA"/>
</dbReference>
<organism evidence="9 10">
    <name type="scientific">Modestobacter marinus</name>
    <dbReference type="NCBI Taxonomy" id="477641"/>
    <lineage>
        <taxon>Bacteria</taxon>
        <taxon>Bacillati</taxon>
        <taxon>Actinomycetota</taxon>
        <taxon>Actinomycetes</taxon>
        <taxon>Geodermatophilales</taxon>
        <taxon>Geodermatophilaceae</taxon>
        <taxon>Modestobacter</taxon>
    </lineage>
</organism>
<evidence type="ECO:0000313" key="11">
    <source>
        <dbReference type="Proteomes" id="UP000648663"/>
    </source>
</evidence>
<comment type="function">
    <text evidence="6">Involved in the regulation of the intracellular balance of NAD and NADP, and is a key enzyme in the biosynthesis of NADP. Catalyzes specifically the phosphorylation on 2'-hydroxyl of the adenosine moiety of NAD to yield NADP.</text>
</comment>
<reference evidence="8" key="4">
    <citation type="submission" date="2024-05" db="EMBL/GenBank/DDBJ databases">
        <authorList>
            <person name="Sun Q."/>
            <person name="Zhou Y."/>
        </authorList>
    </citation>
    <scope>NUCLEOTIDE SEQUENCE</scope>
    <source>
        <strain evidence="8">CGMCC 4.5581</strain>
    </source>
</reference>
<dbReference type="SUPFAM" id="SSF111331">
    <property type="entry name" value="NAD kinase/diacylglycerol kinase-like"/>
    <property type="match status" value="1"/>
</dbReference>
<feature type="binding site" evidence="6">
    <location>
        <position position="205"/>
    </location>
    <ligand>
        <name>NAD(+)</name>
        <dbReference type="ChEBI" id="CHEBI:57540"/>
    </ligand>
</feature>
<dbReference type="GO" id="GO:0019674">
    <property type="term" value="P:NAD+ metabolic process"/>
    <property type="evidence" value="ECO:0007669"/>
    <property type="project" value="InterPro"/>
</dbReference>
<dbReference type="EMBL" id="BMMI01000009">
    <property type="protein sequence ID" value="GGL80830.1"/>
    <property type="molecule type" value="Genomic_DNA"/>
</dbReference>
<dbReference type="PANTHER" id="PTHR20275:SF0">
    <property type="entry name" value="NAD KINASE"/>
    <property type="match status" value="1"/>
</dbReference>
<dbReference type="Gene3D" id="2.60.200.30">
    <property type="entry name" value="Probable inorganic polyphosphate/atp-NAD kinase, domain 2"/>
    <property type="match status" value="1"/>
</dbReference>
<evidence type="ECO:0000256" key="7">
    <source>
        <dbReference type="SAM" id="MobiDB-lite"/>
    </source>
</evidence>
<dbReference type="GO" id="GO:0005737">
    <property type="term" value="C:cytoplasm"/>
    <property type="evidence" value="ECO:0007669"/>
    <property type="project" value="UniProtKB-SubCell"/>
</dbReference>
<evidence type="ECO:0000256" key="4">
    <source>
        <dbReference type="ARBA" id="ARBA00023027"/>
    </source>
</evidence>
<feature type="binding site" evidence="6">
    <location>
        <position position="168"/>
    </location>
    <ligand>
        <name>NAD(+)</name>
        <dbReference type="ChEBI" id="CHEBI:57540"/>
    </ligand>
</feature>
<dbReference type="GO" id="GO:0003951">
    <property type="term" value="F:NAD+ kinase activity"/>
    <property type="evidence" value="ECO:0007669"/>
    <property type="project" value="UniProtKB-UniRule"/>
</dbReference>
<protein>
    <recommendedName>
        <fullName evidence="6">NAD kinase</fullName>
        <ecNumber evidence="6">2.7.1.23</ecNumber>
    </recommendedName>
    <alternativeName>
        <fullName evidence="6">ATP-dependent NAD kinase</fullName>
    </alternativeName>
</protein>
<keyword evidence="6" id="KW-0067">ATP-binding</keyword>
<dbReference type="RefSeq" id="WP_166757444.1">
    <property type="nucleotide sequence ID" value="NZ_BAABJU010000011.1"/>
</dbReference>
<evidence type="ECO:0000313" key="9">
    <source>
        <dbReference type="EMBL" id="NIH69882.1"/>
    </source>
</evidence>
<keyword evidence="6" id="KW-0547">Nucleotide-binding</keyword>
<gene>
    <name evidence="6 8" type="primary">nadK</name>
    <name evidence="9" type="ORF">FB380_004380</name>
    <name evidence="8" type="ORF">GCM10011589_41420</name>
</gene>
<comment type="caution">
    <text evidence="9">The sequence shown here is derived from an EMBL/GenBank/DDBJ whole genome shotgun (WGS) entry which is preliminary data.</text>
</comment>
<proteinExistence type="inferred from homology"/>
<feature type="region of interest" description="Disordered" evidence="7">
    <location>
        <begin position="300"/>
        <end position="328"/>
    </location>
</feature>
<dbReference type="GO" id="GO:0046872">
    <property type="term" value="F:metal ion binding"/>
    <property type="evidence" value="ECO:0007669"/>
    <property type="project" value="UniProtKB-UniRule"/>
</dbReference>
<dbReference type="Proteomes" id="UP000648663">
    <property type="component" value="Unassembled WGS sequence"/>
</dbReference>
<name>A0A846LU63_9ACTN</name>
<dbReference type="Pfam" id="PF01513">
    <property type="entry name" value="NAD_kinase"/>
    <property type="match status" value="1"/>
</dbReference>
<keyword evidence="3 6" id="KW-0521">NADP</keyword>
<keyword evidence="4 6" id="KW-0520">NAD</keyword>
<feature type="binding site" evidence="6">
    <location>
        <begin position="71"/>
        <end position="72"/>
    </location>
    <ligand>
        <name>NAD(+)</name>
        <dbReference type="ChEBI" id="CHEBI:57540"/>
    </ligand>
</feature>
<evidence type="ECO:0000256" key="3">
    <source>
        <dbReference type="ARBA" id="ARBA00022857"/>
    </source>
</evidence>
<comment type="cofactor">
    <cofactor evidence="6">
        <name>a divalent metal cation</name>
        <dbReference type="ChEBI" id="CHEBI:60240"/>
    </cofactor>
</comment>
<dbReference type="GO" id="GO:0006741">
    <property type="term" value="P:NADP+ biosynthetic process"/>
    <property type="evidence" value="ECO:0007669"/>
    <property type="project" value="UniProtKB-UniRule"/>
</dbReference>
<reference evidence="9 10" key="3">
    <citation type="submission" date="2020-02" db="EMBL/GenBank/DDBJ databases">
        <title>Sequencing the genomes of 1000 actinobacteria strains.</title>
        <authorList>
            <person name="Klenk H.-P."/>
        </authorList>
    </citation>
    <scope>NUCLEOTIDE SEQUENCE [LARGE SCALE GENOMIC DNA]</scope>
    <source>
        <strain evidence="9 10">DSM 45201</strain>
    </source>
</reference>
<sequence length="328" mass="33926">MHDGSRIGLVLHPHRDCVGAVAQVLAWTTTHEVELVAAAADVERLHLQGVTPVDVAELASSCDGIIALGGDGTLLGAMRLVVADPVPVLGVNFGRLGFLTEVEGRELDGALAALAEGRSTLESRSCLVVRGPGWETVAFNDVVLARVPGEGMVDATLSVAGRRYGHYRSDALIIATPMGSTAYNFAAGGPVMSPGAAGVLVTPSAPLNGIDRTVVLGPHEPLHLALPETAGHPAVEVDGLVVGRLGPGDELHVEARADAGLLVRLDDWLAADRSRVKLSLLDLPLLPEELMELVPEELRRRTPGGVPAPGTGPARAPQGSRGPGEAVS</sequence>
<reference evidence="11" key="2">
    <citation type="journal article" date="2019" name="Int. J. Syst. Evol. Microbiol.">
        <title>The Global Catalogue of Microorganisms (GCM) 10K type strain sequencing project: providing services to taxonomists for standard genome sequencing and annotation.</title>
        <authorList>
            <consortium name="The Broad Institute Genomics Platform"/>
            <consortium name="The Broad Institute Genome Sequencing Center for Infectious Disease"/>
            <person name="Wu L."/>
            <person name="Ma J."/>
        </authorList>
    </citation>
    <scope>NUCLEOTIDE SEQUENCE [LARGE SCALE GENOMIC DNA]</scope>
    <source>
        <strain evidence="11">CGMCC 4.5581</strain>
    </source>
</reference>
<keyword evidence="6" id="KW-0963">Cytoplasm</keyword>
<feature type="binding site" evidence="6">
    <location>
        <position position="170"/>
    </location>
    <ligand>
        <name>NAD(+)</name>
        <dbReference type="ChEBI" id="CHEBI:57540"/>
    </ligand>
</feature>
<dbReference type="InterPro" id="IPR017438">
    <property type="entry name" value="ATP-NAD_kinase_N"/>
</dbReference>
<reference evidence="8" key="1">
    <citation type="journal article" date="2014" name="Int. J. Syst. Evol. Microbiol.">
        <title>Complete genome of a new Firmicutes species belonging to the dominant human colonic microbiota ('Ruminococcus bicirculans') reveals two chromosomes and a selective capacity to utilize plant glucans.</title>
        <authorList>
            <consortium name="NISC Comparative Sequencing Program"/>
            <person name="Wegmann U."/>
            <person name="Louis P."/>
            <person name="Goesmann A."/>
            <person name="Henrissat B."/>
            <person name="Duncan S.H."/>
            <person name="Flint H.J."/>
        </authorList>
    </citation>
    <scope>NUCLEOTIDE SEQUENCE</scope>
    <source>
        <strain evidence="8">CGMCC 4.5581</strain>
    </source>
</reference>
<evidence type="ECO:0000256" key="1">
    <source>
        <dbReference type="ARBA" id="ARBA00022679"/>
    </source>
</evidence>
<feature type="compositionally biased region" description="Low complexity" evidence="7">
    <location>
        <begin position="303"/>
        <end position="317"/>
    </location>
</feature>
<keyword evidence="1 6" id="KW-0808">Transferase</keyword>
<evidence type="ECO:0000256" key="5">
    <source>
        <dbReference type="ARBA" id="ARBA00047925"/>
    </source>
</evidence>
<comment type="catalytic activity">
    <reaction evidence="5 6">
        <text>NAD(+) + ATP = ADP + NADP(+) + H(+)</text>
        <dbReference type="Rhea" id="RHEA:18629"/>
        <dbReference type="ChEBI" id="CHEBI:15378"/>
        <dbReference type="ChEBI" id="CHEBI:30616"/>
        <dbReference type="ChEBI" id="CHEBI:57540"/>
        <dbReference type="ChEBI" id="CHEBI:58349"/>
        <dbReference type="ChEBI" id="CHEBI:456216"/>
        <dbReference type="EC" id="2.7.1.23"/>
    </reaction>
</comment>
<dbReference type="InterPro" id="IPR002504">
    <property type="entry name" value="NADK"/>
</dbReference>
<comment type="caution">
    <text evidence="6">Lacks conserved residue(s) required for the propagation of feature annotation.</text>
</comment>
<dbReference type="GO" id="GO:0051287">
    <property type="term" value="F:NAD binding"/>
    <property type="evidence" value="ECO:0007669"/>
    <property type="project" value="UniProtKB-ARBA"/>
</dbReference>
<feature type="active site" description="Proton acceptor" evidence="6">
    <location>
        <position position="71"/>
    </location>
</feature>
<evidence type="ECO:0000256" key="6">
    <source>
        <dbReference type="HAMAP-Rule" id="MF_00361"/>
    </source>
</evidence>